<gene>
    <name evidence="2" type="ORF">C176_07447</name>
</gene>
<dbReference type="InterPro" id="IPR039569">
    <property type="entry name" value="FAS1-like_DH_region"/>
</dbReference>
<dbReference type="SUPFAM" id="SSF54637">
    <property type="entry name" value="Thioesterase/thiol ester dehydrase-isomerase"/>
    <property type="match status" value="1"/>
</dbReference>
<dbReference type="Proteomes" id="UP000019062">
    <property type="component" value="Unassembled WGS sequence"/>
</dbReference>
<dbReference type="CDD" id="cd03441">
    <property type="entry name" value="R_hydratase_like"/>
    <property type="match status" value="1"/>
</dbReference>
<dbReference type="AlphaFoldDB" id="W4F192"/>
<dbReference type="Pfam" id="PF13452">
    <property type="entry name" value="FAS1_DH_region"/>
    <property type="match status" value="1"/>
</dbReference>
<organism evidence="2 3">
    <name type="scientific">Viridibacillus arenosi FSL R5-213</name>
    <dbReference type="NCBI Taxonomy" id="1227360"/>
    <lineage>
        <taxon>Bacteria</taxon>
        <taxon>Bacillati</taxon>
        <taxon>Bacillota</taxon>
        <taxon>Bacilli</taxon>
        <taxon>Bacillales</taxon>
        <taxon>Caryophanaceae</taxon>
        <taxon>Viridibacillus</taxon>
    </lineage>
</organism>
<dbReference type="InterPro" id="IPR016709">
    <property type="entry name" value="HadA-like"/>
</dbReference>
<reference evidence="2 3" key="1">
    <citation type="journal article" date="2014" name="BMC Genomics">
        <title>Genomic comparison of sporeforming bacilli isolated from milk.</title>
        <authorList>
            <person name="Moreno Switt A.I."/>
            <person name="Andrus A.D."/>
            <person name="Ranieri M.L."/>
            <person name="Orsi R.H."/>
            <person name="Ivy R."/>
            <person name="den Bakker H.C."/>
            <person name="Martin N.H."/>
            <person name="Wiedmann M."/>
            <person name="Boor K.J."/>
        </authorList>
    </citation>
    <scope>NUCLEOTIDE SEQUENCE [LARGE SCALE GENOMIC DNA]</scope>
    <source>
        <strain evidence="2 3">FSL R5-213</strain>
    </source>
</reference>
<evidence type="ECO:0000313" key="2">
    <source>
        <dbReference type="EMBL" id="ETT86530.1"/>
    </source>
</evidence>
<dbReference type="eggNOG" id="COG2030">
    <property type="taxonomic scope" value="Bacteria"/>
</dbReference>
<dbReference type="Gene3D" id="3.10.129.10">
    <property type="entry name" value="Hotdog Thioesterase"/>
    <property type="match status" value="1"/>
</dbReference>
<feature type="domain" description="FAS1-like dehydratase" evidence="1">
    <location>
        <begin position="6"/>
        <end position="124"/>
    </location>
</feature>
<evidence type="ECO:0000259" key="1">
    <source>
        <dbReference type="Pfam" id="PF13452"/>
    </source>
</evidence>
<dbReference type="RefSeq" id="WP_051448635.1">
    <property type="nucleotide sequence ID" value="NZ_ASQA01000013.1"/>
</dbReference>
<dbReference type="PIRSF" id="PIRSF018072">
    <property type="entry name" value="UCP018072"/>
    <property type="match status" value="1"/>
</dbReference>
<proteinExistence type="predicted"/>
<sequence>MSFKAGMTSDFFYVTVKHQDIQNFARSIQNKNPLHFDVHKAKNAGFPNLLAPPTYPILFWQIAKLDWLDQLDVPLIHGEQKFNYIKPIVAGDTYICKIYLKEVKKKQGSTGLLWILKHVLEGYQNDELSFTSETTLIIREFQGNEVD</sequence>
<evidence type="ECO:0000313" key="3">
    <source>
        <dbReference type="Proteomes" id="UP000019062"/>
    </source>
</evidence>
<keyword evidence="3" id="KW-1185">Reference proteome</keyword>
<accession>W4F192</accession>
<dbReference type="InterPro" id="IPR029069">
    <property type="entry name" value="HotDog_dom_sf"/>
</dbReference>
<comment type="caution">
    <text evidence="2">The sequence shown here is derived from an EMBL/GenBank/DDBJ whole genome shotgun (WGS) entry which is preliminary data.</text>
</comment>
<dbReference type="EMBL" id="ASQA01000013">
    <property type="protein sequence ID" value="ETT86530.1"/>
    <property type="molecule type" value="Genomic_DNA"/>
</dbReference>
<protein>
    <submittedName>
        <fullName evidence="2">MaoC-like dehydratase</fullName>
    </submittedName>
</protein>
<name>W4F192_9BACL</name>